<organism evidence="1 2">
    <name type="scientific">Peribacillus frigoritolerans</name>
    <dbReference type="NCBI Taxonomy" id="450367"/>
    <lineage>
        <taxon>Bacteria</taxon>
        <taxon>Bacillati</taxon>
        <taxon>Bacillota</taxon>
        <taxon>Bacilli</taxon>
        <taxon>Bacillales</taxon>
        <taxon>Bacillaceae</taxon>
        <taxon>Peribacillus</taxon>
    </lineage>
</organism>
<dbReference type="Proteomes" id="UP000680045">
    <property type="component" value="Unassembled WGS sequence"/>
</dbReference>
<reference evidence="1" key="1">
    <citation type="submission" date="2021-04" db="EMBL/GenBank/DDBJ databases">
        <title>Whole genome sequencing of Enterococci isolates from hospitalized patients.</title>
        <authorList>
            <person name="Ogoti B.M."/>
            <person name="Onyambu F.G."/>
        </authorList>
    </citation>
    <scope>NUCLEOTIDE SEQUENCE</scope>
    <source>
        <strain evidence="1">242</strain>
    </source>
</reference>
<proteinExistence type="predicted"/>
<gene>
    <name evidence="1" type="ORF">KEH51_22905</name>
</gene>
<evidence type="ECO:0000313" key="1">
    <source>
        <dbReference type="EMBL" id="MBR8645805.1"/>
    </source>
</evidence>
<comment type="caution">
    <text evidence="1">The sequence shown here is derived from an EMBL/GenBank/DDBJ whole genome shotgun (WGS) entry which is preliminary data.</text>
</comment>
<sequence length="62" mass="6782">MTTEYEKIDSPGINASTTRKAMKSIYHGHIPGNGNTQFEVKMSVDGGAQSVLKIEGYEFNDS</sequence>
<name>A0A941FQJ2_9BACI</name>
<evidence type="ECO:0000313" key="2">
    <source>
        <dbReference type="Proteomes" id="UP000680045"/>
    </source>
</evidence>
<protein>
    <submittedName>
        <fullName evidence="1">Uncharacterized protein</fullName>
    </submittedName>
</protein>
<dbReference type="AlphaFoldDB" id="A0A941FQJ2"/>
<accession>A0A941FQJ2</accession>
<dbReference type="EMBL" id="JAGTPW010000052">
    <property type="protein sequence ID" value="MBR8645805.1"/>
    <property type="molecule type" value="Genomic_DNA"/>
</dbReference>